<dbReference type="InterPro" id="IPR011049">
    <property type="entry name" value="Serralysin-like_metalloprot_C"/>
</dbReference>
<keyword evidence="2" id="KW-0964">Secreted</keyword>
<dbReference type="InterPro" id="IPR010566">
    <property type="entry name" value="Haemolys_ca-bd"/>
</dbReference>
<dbReference type="OrthoDB" id="8570739at2"/>
<evidence type="ECO:0000256" key="1">
    <source>
        <dbReference type="ARBA" id="ARBA00004613"/>
    </source>
</evidence>
<evidence type="ECO:0000256" key="2">
    <source>
        <dbReference type="ARBA" id="ARBA00022525"/>
    </source>
</evidence>
<sequence>MSQSNNTFANPVVIMGERNGVMNAGSEQDCFVLNAGCGSMVLNEMTHKLSQSTVDTVKLGAGFSVSQTKIIRDQSNNLILDFGNGDQLKLSNYFDSAWGRPLISFADGSNWDYAAITNQLVFIDTSSGSHYLYGLHGVDNRIVGGETDTLTASGGNDTLTAGHNNTLIAGTGRDTFVLNRGCGQTVLNESSKLSQNTVDVVALGAGFNAGQTKISRDPWSNLILDFGNGDQLTVRNYFSNPNITRPLIHFADGVSWDFPAIANQLVFADTSSGSQYLYGLTGVDNRIVGGEADILTASAGNDILTAGHNNTLIAGTGRDTFVLNRGCGQTVLNESRKLNQNTVDVVALGAGFSAGQTKISRDPWSNLILDFGNGDQLTVKNYFSNPNITRPLIHFADGVSWDFPAIANQLVFADTSSGSQYLYGLSGVDNRIVGGEADTLTASAGNDTLTAGHNNTLIAGAGRDTFVLNRGCGQTVLNEVVKLSQNTVDVVALGAGISAGQTKIIRDSSSNLILDFGSGDQLTIKNYFSNPNYIRPLIHFSDGASWDFAAITNQPPNANPGPTFVAGSNSILNADGNQDTFVLNRGCGLTVLNESAKTNLGPIDVVKLGLGISASQTKITRDLSNSLILDFGNGDKLTVPYYFNNPNANPIARPLFSFADGVNWDFPAIANQLVFTDAGSGNQLSGLQGVDNRMVGAAGDTLSAGDGKDTLTAGLNNTLHAGMGQDTFVLNRGCGQTVLYESYKLNQSPSDVVKLGAGISASQTKIIRDQSNNLVLDFGNGDQLTVYGYFYDLNANPTSRPLFSFADGSSWDFLAVANQLVFTDTGSGNQLSGLHGVDNRMVGGAGDTLSAGDGKDTLTAGVNNTLHAGSGQDTFVLNRGCGQTVLYESYKTNPSPADVVKLGAGISANQTKIIRDQSNNLVLDFGNSDQLTVYSYFNDLNANPISRPLFSFADGSSWDFLAVANQLVFTDTGSGNQLSGLHGVDNRMVGGAGDTLTAGDGNDVLTAGRNNTLNSGMGRNTFVINPGCGLTVLNEFSKSNSSPVDVVKLGAGISVGQTKIIRDLSDNLILDFGNGDQLTVNAYFNNPNYRPLFSFADGSNWDFPAVANQLVFTDTSSGNHYLYGLRGVDNRMVGAAGDTLTAGDGKDTLTAGLNNTLNAGEGLDTFVLRAGTGVVTVNDSGGKRDANSRDVLQFADVAPDHLWFKYVNSALEIDVLGTTDAVMVTSWQSSAGPHIGSIQAGGMTLAAADVDKLVHAMAAFSAPAGGVHALPPDQQAQLQPILSASWH</sequence>
<comment type="subcellular location">
    <subcellularLocation>
        <location evidence="1">Secreted</location>
    </subcellularLocation>
</comment>
<evidence type="ECO:0000259" key="4">
    <source>
        <dbReference type="Pfam" id="PF06594"/>
    </source>
</evidence>
<dbReference type="Pfam" id="PF06594">
    <property type="entry name" value="HCBP_related"/>
    <property type="match status" value="3"/>
</dbReference>
<comment type="caution">
    <text evidence="5">The sequence shown here is derived from an EMBL/GenBank/DDBJ whole genome shotgun (WGS) entry which is preliminary data.</text>
</comment>
<name>A0A2S5DD71_9NEIS</name>
<proteinExistence type="predicted"/>
<protein>
    <recommendedName>
        <fullName evidence="4">Haemolysin-type calcium binding-related domain-containing protein</fullName>
    </recommendedName>
</protein>
<dbReference type="Gene3D" id="2.150.10.10">
    <property type="entry name" value="Serralysin-like metalloprotease, C-terminal"/>
    <property type="match status" value="5"/>
</dbReference>
<keyword evidence="6" id="KW-1185">Reference proteome</keyword>
<dbReference type="PANTHER" id="PTHR38340:SF1">
    <property type="entry name" value="S-LAYER PROTEIN"/>
    <property type="match status" value="1"/>
</dbReference>
<dbReference type="Proteomes" id="UP000237082">
    <property type="component" value="Unassembled WGS sequence"/>
</dbReference>
<dbReference type="SUPFAM" id="SSF51120">
    <property type="entry name" value="beta-Roll"/>
    <property type="match status" value="7"/>
</dbReference>
<dbReference type="EMBL" id="PQWB01000079">
    <property type="protein sequence ID" value="POZ61004.1"/>
    <property type="molecule type" value="Genomic_DNA"/>
</dbReference>
<keyword evidence="3" id="KW-0106">Calcium</keyword>
<evidence type="ECO:0000313" key="6">
    <source>
        <dbReference type="Proteomes" id="UP000237082"/>
    </source>
</evidence>
<dbReference type="GO" id="GO:0005576">
    <property type="term" value="C:extracellular region"/>
    <property type="evidence" value="ECO:0007669"/>
    <property type="project" value="UniProtKB-SubCell"/>
</dbReference>
<feature type="domain" description="Haemolysin-type calcium binding-related" evidence="4">
    <location>
        <begin position="221"/>
        <end position="257"/>
    </location>
</feature>
<dbReference type="GO" id="GO:0005509">
    <property type="term" value="F:calcium ion binding"/>
    <property type="evidence" value="ECO:0007669"/>
    <property type="project" value="InterPro"/>
</dbReference>
<feature type="domain" description="Haemolysin-type calcium binding-related" evidence="4">
    <location>
        <begin position="366"/>
        <end position="402"/>
    </location>
</feature>
<dbReference type="Pfam" id="PF00353">
    <property type="entry name" value="HemolysinCabind"/>
    <property type="match status" value="7"/>
</dbReference>
<reference evidence="6" key="1">
    <citation type="submission" date="2018-02" db="EMBL/GenBank/DDBJ databases">
        <authorList>
            <person name="O'Hara-Hanley K."/>
            <person name="Soby S."/>
        </authorList>
    </citation>
    <scope>NUCLEOTIDE SEQUENCE [LARGE SCALE GENOMIC DNA]</scope>
    <source>
        <strain evidence="6">MWU14-2602</strain>
    </source>
</reference>
<feature type="domain" description="Haemolysin-type calcium binding-related" evidence="4">
    <location>
        <begin position="517"/>
        <end position="549"/>
    </location>
</feature>
<evidence type="ECO:0000256" key="3">
    <source>
        <dbReference type="ARBA" id="ARBA00022837"/>
    </source>
</evidence>
<gene>
    <name evidence="5" type="ORF">C2I19_15925</name>
</gene>
<organism evidence="5 6">
    <name type="scientific">Chromobacterium alticapitis</name>
    <dbReference type="NCBI Taxonomy" id="2073169"/>
    <lineage>
        <taxon>Bacteria</taxon>
        <taxon>Pseudomonadati</taxon>
        <taxon>Pseudomonadota</taxon>
        <taxon>Betaproteobacteria</taxon>
        <taxon>Neisseriales</taxon>
        <taxon>Chromobacteriaceae</taxon>
        <taxon>Chromobacterium</taxon>
    </lineage>
</organism>
<evidence type="ECO:0000313" key="5">
    <source>
        <dbReference type="EMBL" id="POZ61004.1"/>
    </source>
</evidence>
<dbReference type="InterPro" id="IPR050557">
    <property type="entry name" value="RTX_toxin/Mannuronan_C5-epim"/>
</dbReference>
<dbReference type="InterPro" id="IPR001343">
    <property type="entry name" value="Hemolysn_Ca-bd"/>
</dbReference>
<dbReference type="RefSeq" id="WP_103903647.1">
    <property type="nucleotide sequence ID" value="NZ_PQWB01000079.1"/>
</dbReference>
<accession>A0A2S5DD71</accession>
<dbReference type="PANTHER" id="PTHR38340">
    <property type="entry name" value="S-LAYER PROTEIN"/>
    <property type="match status" value="1"/>
</dbReference>